<evidence type="ECO:0000313" key="2">
    <source>
        <dbReference type="EMBL" id="MBU5439834.1"/>
    </source>
</evidence>
<feature type="domain" description="Helicase HerA central" evidence="1">
    <location>
        <begin position="38"/>
        <end position="74"/>
    </location>
</feature>
<comment type="caution">
    <text evidence="2">The sequence shown here is derived from an EMBL/GenBank/DDBJ whole genome shotgun (WGS) entry which is preliminary data.</text>
</comment>
<dbReference type="EMBL" id="JAHLPM010000020">
    <property type="protein sequence ID" value="MBU5439834.1"/>
    <property type="molecule type" value="Genomic_DNA"/>
</dbReference>
<dbReference type="InterPro" id="IPR002789">
    <property type="entry name" value="HerA_central"/>
</dbReference>
<evidence type="ECO:0000313" key="3">
    <source>
        <dbReference type="Proteomes" id="UP000749471"/>
    </source>
</evidence>
<sequence>MIGFSTRSADPGGFYIGKDKYGSNIIIDFNQRAKDKTNSSILVLGNSGGGKSYLLKLLLTNLRDSGKHVLLLDLDPDPESGGLLYRSYGRRAPD</sequence>
<reference evidence="2 3" key="1">
    <citation type="submission" date="2021-06" db="EMBL/GenBank/DDBJ databases">
        <authorList>
            <person name="Sun Q."/>
            <person name="Li D."/>
        </authorList>
    </citation>
    <scope>NUCLEOTIDE SEQUENCE [LARGE SCALE GENOMIC DNA]</scope>
    <source>
        <strain evidence="2 3">MSJ-40</strain>
    </source>
</reference>
<accession>A0ABS6EAP2</accession>
<dbReference type="Pfam" id="PF01935">
    <property type="entry name" value="DUF87"/>
    <property type="match status" value="1"/>
</dbReference>
<evidence type="ECO:0000259" key="1">
    <source>
        <dbReference type="Pfam" id="PF01935"/>
    </source>
</evidence>
<protein>
    <submittedName>
        <fullName evidence="2">DUF87 domain-containing protein</fullName>
    </submittedName>
</protein>
<dbReference type="RefSeq" id="WP_216521768.1">
    <property type="nucleotide sequence ID" value="NZ_JAHLPM010000020.1"/>
</dbReference>
<dbReference type="Proteomes" id="UP000749471">
    <property type="component" value="Unassembled WGS sequence"/>
</dbReference>
<organism evidence="2 3">
    <name type="scientific">Tissierella simiarum</name>
    <dbReference type="NCBI Taxonomy" id="2841534"/>
    <lineage>
        <taxon>Bacteria</taxon>
        <taxon>Bacillati</taxon>
        <taxon>Bacillota</taxon>
        <taxon>Tissierellia</taxon>
        <taxon>Tissierellales</taxon>
        <taxon>Tissierellaceae</taxon>
        <taxon>Tissierella</taxon>
    </lineage>
</organism>
<gene>
    <name evidence="2" type="ORF">KQI42_17595</name>
</gene>
<name>A0ABS6EAP2_9FIRM</name>
<proteinExistence type="predicted"/>
<keyword evidence="3" id="KW-1185">Reference proteome</keyword>